<feature type="domain" description="Lcl C-terminal" evidence="2">
    <location>
        <begin position="41"/>
        <end position="171"/>
    </location>
</feature>
<feature type="chain" id="PRO_5043360091" description="Lcl C-terminal domain-containing protein" evidence="1">
    <location>
        <begin position="20"/>
        <end position="188"/>
    </location>
</feature>
<protein>
    <recommendedName>
        <fullName evidence="2">Lcl C-terminal domain-containing protein</fullName>
    </recommendedName>
</protein>
<comment type="caution">
    <text evidence="3">The sequence shown here is derived from an EMBL/GenBank/DDBJ whole genome shotgun (WGS) entry which is preliminary data.</text>
</comment>
<dbReference type="PANTHER" id="PTHR35812:SF1">
    <property type="entry name" value="LIPOPROTEIN"/>
    <property type="match status" value="1"/>
</dbReference>
<dbReference type="EMBL" id="CAOF01000179">
    <property type="protein sequence ID" value="CCO49529.1"/>
    <property type="molecule type" value="Genomic_DNA"/>
</dbReference>
<sequence>MKKFMLTMLLTLTSSGAMAQICAADITKSAPNSRFVAEDNGTVKDLKTGLVWMRCPLGKTWNNASGSCSGENLGTQWQTILNEVADINSKPLHRLHKFAGYEDWRLPNAKELFSLIEKSCIKPALNTKAFPNFMPADSFSTTSSLWSSTAVGSGDAALVMDARFGDVLTQLPNKTGGNYGALLVTDSK</sequence>
<evidence type="ECO:0000313" key="3">
    <source>
        <dbReference type="EMBL" id="CCO49529.1"/>
    </source>
</evidence>
<dbReference type="PANTHER" id="PTHR35812">
    <property type="entry name" value="LIPOPROTEIN"/>
    <property type="match status" value="1"/>
</dbReference>
<gene>
    <name evidence="3" type="ORF">VIBNISOn1_830087</name>
</gene>
<name>A0AAV2VXQ6_9VIBR</name>
<evidence type="ECO:0000313" key="4">
    <source>
        <dbReference type="Proteomes" id="UP000018211"/>
    </source>
</evidence>
<dbReference type="InterPro" id="IPR011460">
    <property type="entry name" value="Lcl_C"/>
</dbReference>
<accession>A0AAV2VXQ6</accession>
<evidence type="ECO:0000259" key="2">
    <source>
        <dbReference type="Pfam" id="PF07603"/>
    </source>
</evidence>
<dbReference type="AlphaFoldDB" id="A0AAV2VXQ6"/>
<dbReference type="RefSeq" id="WP_022613618.1">
    <property type="nucleotide sequence ID" value="NZ_LK391965.1"/>
</dbReference>
<feature type="signal peptide" evidence="1">
    <location>
        <begin position="1"/>
        <end position="19"/>
    </location>
</feature>
<organism evidence="3 4">
    <name type="scientific">Vibrio nigripulchritudo SOn1</name>
    <dbReference type="NCBI Taxonomy" id="1238450"/>
    <lineage>
        <taxon>Bacteria</taxon>
        <taxon>Pseudomonadati</taxon>
        <taxon>Pseudomonadota</taxon>
        <taxon>Gammaproteobacteria</taxon>
        <taxon>Vibrionales</taxon>
        <taxon>Vibrionaceae</taxon>
        <taxon>Vibrio</taxon>
    </lineage>
</organism>
<proteinExistence type="predicted"/>
<evidence type="ECO:0000256" key="1">
    <source>
        <dbReference type="SAM" id="SignalP"/>
    </source>
</evidence>
<keyword evidence="1" id="KW-0732">Signal</keyword>
<reference evidence="3 4" key="1">
    <citation type="journal article" date="2013" name="ISME J.">
        <title>Comparative genomics of pathogenic lineages of Vibrio nigripulchritudo identifies virulence-associated traits.</title>
        <authorList>
            <person name="Goudenege D."/>
            <person name="Labreuche Y."/>
            <person name="Krin E."/>
            <person name="Ansquer D."/>
            <person name="Mangenot S."/>
            <person name="Calteau A."/>
            <person name="Medigue C."/>
            <person name="Mazel D."/>
            <person name="Polz M.F."/>
            <person name="Le Roux F."/>
        </authorList>
    </citation>
    <scope>NUCLEOTIDE SEQUENCE [LARGE SCALE GENOMIC DNA]</scope>
    <source>
        <strain evidence="3 4">SOn1</strain>
    </source>
</reference>
<dbReference type="Pfam" id="PF07603">
    <property type="entry name" value="Lcl_C"/>
    <property type="match status" value="1"/>
</dbReference>
<dbReference type="Proteomes" id="UP000018211">
    <property type="component" value="Unassembled WGS sequence"/>
</dbReference>